<gene>
    <name evidence="2" type="ORF">BX592_120115</name>
</gene>
<proteinExistence type="predicted"/>
<name>A0A4R8LHQ8_9BURK</name>
<feature type="compositionally biased region" description="Polar residues" evidence="1">
    <location>
        <begin position="10"/>
        <end position="24"/>
    </location>
</feature>
<reference evidence="2 3" key="1">
    <citation type="submission" date="2019-03" db="EMBL/GenBank/DDBJ databases">
        <title>Genomic Encyclopedia of Type Strains, Phase III (KMG-III): the genomes of soil and plant-associated and newly described type strains.</title>
        <authorList>
            <person name="Whitman W."/>
        </authorList>
    </citation>
    <scope>NUCLEOTIDE SEQUENCE [LARGE SCALE GENOMIC DNA]</scope>
    <source>
        <strain evidence="2 3">LMG 29544</strain>
    </source>
</reference>
<feature type="region of interest" description="Disordered" evidence="1">
    <location>
        <begin position="1"/>
        <end position="52"/>
    </location>
</feature>
<evidence type="ECO:0000256" key="1">
    <source>
        <dbReference type="SAM" id="MobiDB-lite"/>
    </source>
</evidence>
<sequence length="312" mass="35029">MADPLDNSERFSSYGRTTSGSSDYTMPPGSRHGHETPIKSRPPPSKSNSPLRDLQSFRERNINPKIESFLSTEQWIALNCGSPQELNEATRAALNDGIQRSLNDYAFQKLICEDNTTDPAQRRVRPAVPDTPASHIGQEQSKAGLSDEEAMLALSEPNKEFRMHLESKGLYAIENSGKDNNCAIYALVQQLEPHWRYASLDDEVRAIRAEYDKSVDGIRQSDLNRTDDRKRKLLLDKQRNGCASSLLNIINTRYNLNVAVAVVQAGRDEHPVYKLGTFFADGKPEHDFTHRLVVWDLGGHYEAVGRKPQPPA</sequence>
<dbReference type="Proteomes" id="UP000295509">
    <property type="component" value="Unassembled WGS sequence"/>
</dbReference>
<dbReference type="RefSeq" id="WP_377681651.1">
    <property type="nucleotide sequence ID" value="NZ_JBHLUW010000055.1"/>
</dbReference>
<evidence type="ECO:0000313" key="2">
    <source>
        <dbReference type="EMBL" id="TDY42751.1"/>
    </source>
</evidence>
<keyword evidence="3" id="KW-1185">Reference proteome</keyword>
<evidence type="ECO:0008006" key="4">
    <source>
        <dbReference type="Google" id="ProtNLM"/>
    </source>
</evidence>
<accession>A0A4R8LHQ8</accession>
<feature type="region of interest" description="Disordered" evidence="1">
    <location>
        <begin position="121"/>
        <end position="146"/>
    </location>
</feature>
<dbReference type="AlphaFoldDB" id="A0A4R8LHQ8"/>
<protein>
    <recommendedName>
        <fullName evidence="4">OTU domain-containing protein</fullName>
    </recommendedName>
</protein>
<organism evidence="2 3">
    <name type="scientific">Paraburkholderia rhizosphaerae</name>
    <dbReference type="NCBI Taxonomy" id="480658"/>
    <lineage>
        <taxon>Bacteria</taxon>
        <taxon>Pseudomonadati</taxon>
        <taxon>Pseudomonadota</taxon>
        <taxon>Betaproteobacteria</taxon>
        <taxon>Burkholderiales</taxon>
        <taxon>Burkholderiaceae</taxon>
        <taxon>Paraburkholderia</taxon>
    </lineage>
</organism>
<dbReference type="EMBL" id="SORE01000020">
    <property type="protein sequence ID" value="TDY42751.1"/>
    <property type="molecule type" value="Genomic_DNA"/>
</dbReference>
<comment type="caution">
    <text evidence="2">The sequence shown here is derived from an EMBL/GenBank/DDBJ whole genome shotgun (WGS) entry which is preliminary data.</text>
</comment>
<evidence type="ECO:0000313" key="3">
    <source>
        <dbReference type="Proteomes" id="UP000295509"/>
    </source>
</evidence>